<evidence type="ECO:0000313" key="4">
    <source>
        <dbReference type="Proteomes" id="UP000008207"/>
    </source>
</evidence>
<dbReference type="Proteomes" id="UP000008207">
    <property type="component" value="Chromosome"/>
</dbReference>
<dbReference type="InterPro" id="IPR037026">
    <property type="entry name" value="Vgr_OB-fold_dom_sf"/>
</dbReference>
<protein>
    <submittedName>
        <fullName evidence="3">Phage baseplate assembly protein V</fullName>
    </submittedName>
</protein>
<feature type="region of interest" description="Disordered" evidence="1">
    <location>
        <begin position="43"/>
        <end position="68"/>
    </location>
</feature>
<organism evidence="3 4">
    <name type="scientific">Methylobacterium nodulans (strain LMG 21967 / CNCM I-2342 / ORS 2060)</name>
    <dbReference type="NCBI Taxonomy" id="460265"/>
    <lineage>
        <taxon>Bacteria</taxon>
        <taxon>Pseudomonadati</taxon>
        <taxon>Pseudomonadota</taxon>
        <taxon>Alphaproteobacteria</taxon>
        <taxon>Hyphomicrobiales</taxon>
        <taxon>Methylobacteriaceae</taxon>
        <taxon>Methylobacterium</taxon>
    </lineage>
</organism>
<dbReference type="HOGENOM" id="CLU_1508932_0_0_5"/>
<sequence length="189" mass="21051">MSDFSDLLDAVLELRREHEALKTRVANLIRPGKVTDRDHEKGVRIDLGGGTDEEPNKSTWVKSSDHSGVMSYLPREGEQGWLLSPNGDQEQGAFWPLTHSDQKRDPAPDADTTVLFNRDDVTISIKDGTVHIKTKKKITWEVDGKSYTFDGKEHVFQGDKIKHDGKNIGKDHVHGGVQTGNLKTDVPDA</sequence>
<evidence type="ECO:0000313" key="3">
    <source>
        <dbReference type="EMBL" id="ACL55627.1"/>
    </source>
</evidence>
<dbReference type="Gene3D" id="2.40.50.230">
    <property type="entry name" value="Gp5 N-terminal domain"/>
    <property type="match status" value="1"/>
</dbReference>
<dbReference type="NCBIfam" id="TIGR01644">
    <property type="entry name" value="phage_P2_V"/>
    <property type="match status" value="1"/>
</dbReference>
<reference evidence="3 4" key="1">
    <citation type="submission" date="2009-01" db="EMBL/GenBank/DDBJ databases">
        <title>Complete sequence of chromosome of Methylobacterium nodulans ORS 2060.</title>
        <authorList>
            <consortium name="US DOE Joint Genome Institute"/>
            <person name="Lucas S."/>
            <person name="Copeland A."/>
            <person name="Lapidus A."/>
            <person name="Glavina del Rio T."/>
            <person name="Dalin E."/>
            <person name="Tice H."/>
            <person name="Bruce D."/>
            <person name="Goodwin L."/>
            <person name="Pitluck S."/>
            <person name="Sims D."/>
            <person name="Brettin T."/>
            <person name="Detter J.C."/>
            <person name="Han C."/>
            <person name="Larimer F."/>
            <person name="Land M."/>
            <person name="Hauser L."/>
            <person name="Kyrpides N."/>
            <person name="Ivanova N."/>
            <person name="Marx C.J."/>
            <person name="Richardson P."/>
        </authorList>
    </citation>
    <scope>NUCLEOTIDE SEQUENCE [LARGE SCALE GENOMIC DNA]</scope>
    <source>
        <strain evidence="4">LMG 21967 / CNCM I-2342 / ORS 2060</strain>
    </source>
</reference>
<dbReference type="InterPro" id="IPR013046">
    <property type="entry name" value="GpV/Gp45"/>
</dbReference>
<dbReference type="AlphaFoldDB" id="B8IDQ5"/>
<gene>
    <name evidence="3" type="ordered locus">Mnod_0590</name>
</gene>
<dbReference type="RefSeq" id="WP_015927336.1">
    <property type="nucleotide sequence ID" value="NC_011894.1"/>
</dbReference>
<dbReference type="eggNOG" id="COG4540">
    <property type="taxonomic scope" value="Bacteria"/>
</dbReference>
<dbReference type="Pfam" id="PF04717">
    <property type="entry name" value="Phage_base_V"/>
    <property type="match status" value="1"/>
</dbReference>
<keyword evidence="4" id="KW-1185">Reference proteome</keyword>
<dbReference type="STRING" id="460265.Mnod_0590"/>
<dbReference type="EMBL" id="CP001349">
    <property type="protein sequence ID" value="ACL55627.1"/>
    <property type="molecule type" value="Genomic_DNA"/>
</dbReference>
<evidence type="ECO:0000256" key="1">
    <source>
        <dbReference type="SAM" id="MobiDB-lite"/>
    </source>
</evidence>
<dbReference type="InterPro" id="IPR006531">
    <property type="entry name" value="Gp5/Vgr_OB"/>
</dbReference>
<proteinExistence type="predicted"/>
<feature type="domain" description="Gp5/Type VI secretion system Vgr protein OB-fold" evidence="2">
    <location>
        <begin position="30"/>
        <end position="95"/>
    </location>
</feature>
<name>B8IDQ5_METNO</name>
<dbReference type="KEGG" id="mno:Mnod_0590"/>
<evidence type="ECO:0000259" key="2">
    <source>
        <dbReference type="Pfam" id="PF04717"/>
    </source>
</evidence>
<accession>B8IDQ5</accession>